<dbReference type="Proteomes" id="UP001073122">
    <property type="component" value="Unassembled WGS sequence"/>
</dbReference>
<keyword evidence="3" id="KW-0804">Transcription</keyword>
<keyword evidence="2" id="KW-0238">DNA-binding</keyword>
<protein>
    <submittedName>
        <fullName evidence="5">Helix-turn-helix domain-containing protein</fullName>
    </submittedName>
</protein>
<name>A0ABT3XXF5_9FLAO</name>
<dbReference type="InterPro" id="IPR046532">
    <property type="entry name" value="DUF6597"/>
</dbReference>
<proteinExistence type="predicted"/>
<comment type="caution">
    <text evidence="5">The sequence shown here is derived from an EMBL/GenBank/DDBJ whole genome shotgun (WGS) entry which is preliminary data.</text>
</comment>
<keyword evidence="1" id="KW-0805">Transcription regulation</keyword>
<dbReference type="InterPro" id="IPR018060">
    <property type="entry name" value="HTH_AraC"/>
</dbReference>
<evidence type="ECO:0000259" key="4">
    <source>
        <dbReference type="PROSITE" id="PS01124"/>
    </source>
</evidence>
<feature type="domain" description="HTH araC/xylS-type" evidence="4">
    <location>
        <begin position="158"/>
        <end position="257"/>
    </location>
</feature>
<gene>
    <name evidence="5" type="ORF">OF897_20670</name>
</gene>
<dbReference type="SUPFAM" id="SSF46689">
    <property type="entry name" value="Homeodomain-like"/>
    <property type="match status" value="1"/>
</dbReference>
<dbReference type="SMART" id="SM00342">
    <property type="entry name" value="HTH_ARAC"/>
    <property type="match status" value="1"/>
</dbReference>
<dbReference type="Pfam" id="PF20240">
    <property type="entry name" value="DUF6597"/>
    <property type="match status" value="1"/>
</dbReference>
<evidence type="ECO:0000313" key="5">
    <source>
        <dbReference type="EMBL" id="MCX8526334.1"/>
    </source>
</evidence>
<evidence type="ECO:0000256" key="1">
    <source>
        <dbReference type="ARBA" id="ARBA00023015"/>
    </source>
</evidence>
<accession>A0ABT3XXF5</accession>
<reference evidence="5" key="1">
    <citation type="submission" date="2022-10" db="EMBL/GenBank/DDBJ databases">
        <title>Chryseobacterium sp. nov., a novel bacterial species.</title>
        <authorList>
            <person name="Cao Y."/>
        </authorList>
    </citation>
    <scope>NUCLEOTIDE SEQUENCE</scope>
    <source>
        <strain evidence="5">CCTCC AB2015118</strain>
    </source>
</reference>
<dbReference type="InterPro" id="IPR009057">
    <property type="entry name" value="Homeodomain-like_sf"/>
</dbReference>
<dbReference type="Gene3D" id="1.10.10.60">
    <property type="entry name" value="Homeodomain-like"/>
    <property type="match status" value="1"/>
</dbReference>
<evidence type="ECO:0000256" key="2">
    <source>
        <dbReference type="ARBA" id="ARBA00023125"/>
    </source>
</evidence>
<dbReference type="PROSITE" id="PS01124">
    <property type="entry name" value="HTH_ARAC_FAMILY_2"/>
    <property type="match status" value="1"/>
</dbReference>
<evidence type="ECO:0000256" key="3">
    <source>
        <dbReference type="ARBA" id="ARBA00023163"/>
    </source>
</evidence>
<dbReference type="EMBL" id="JAOVZW010000033">
    <property type="protein sequence ID" value="MCX8526334.1"/>
    <property type="molecule type" value="Genomic_DNA"/>
</dbReference>
<dbReference type="Pfam" id="PF12833">
    <property type="entry name" value="HTH_18"/>
    <property type="match status" value="1"/>
</dbReference>
<dbReference type="RefSeq" id="WP_267267566.1">
    <property type="nucleotide sequence ID" value="NZ_JAOVZW010000033.1"/>
</dbReference>
<evidence type="ECO:0000313" key="6">
    <source>
        <dbReference type="Proteomes" id="UP001073122"/>
    </source>
</evidence>
<keyword evidence="6" id="KW-1185">Reference proteome</keyword>
<organism evidence="5 6">
    <name type="scientific">Chryseobacterium formosus</name>
    <dbReference type="NCBI Taxonomy" id="1537363"/>
    <lineage>
        <taxon>Bacteria</taxon>
        <taxon>Pseudomonadati</taxon>
        <taxon>Bacteroidota</taxon>
        <taxon>Flavobacteriia</taxon>
        <taxon>Flavobacteriales</taxon>
        <taxon>Weeksellaceae</taxon>
        <taxon>Chryseobacterium group</taxon>
        <taxon>Chryseobacterium</taxon>
    </lineage>
</organism>
<sequence>MQITPAKELSPYIKHYLFLESEGTLSKKLRLFSDGNTGMVLTFNGNLISNADGIRTSTYPNSFLYGQVSTFKDLYLAEKTSIIIVVFQPYGFNYLLGISANEIREDIIATEKIFGSKDSLLYEKLSEQSDLKTKIQILNNFFIEQATKKTLSNESILHPTLNYILKNKGAITVNHLVKHTGYSERHIERIFKECIGVNPKKFGNIVKLHFFLNLLKYKSRQNNITNLCYEAGYADQSHLIKEFKKYTGITPTQYLNNTNRLAINFMEIRSQDTPMSDLYNL</sequence>
<dbReference type="PANTHER" id="PTHR43280">
    <property type="entry name" value="ARAC-FAMILY TRANSCRIPTIONAL REGULATOR"/>
    <property type="match status" value="1"/>
</dbReference>
<dbReference type="PANTHER" id="PTHR43280:SF2">
    <property type="entry name" value="HTH-TYPE TRANSCRIPTIONAL REGULATOR EXSA"/>
    <property type="match status" value="1"/>
</dbReference>